<keyword evidence="3" id="KW-1185">Reference proteome</keyword>
<dbReference type="RefSeq" id="WP_222823876.1">
    <property type="nucleotide sequence ID" value="NZ_JAHWXP010000001.1"/>
</dbReference>
<dbReference type="Proteomes" id="UP000759298">
    <property type="component" value="Unassembled WGS sequence"/>
</dbReference>
<feature type="transmembrane region" description="Helical" evidence="1">
    <location>
        <begin position="25"/>
        <end position="46"/>
    </location>
</feature>
<comment type="caution">
    <text evidence="2">The sequence shown here is derived from an EMBL/GenBank/DDBJ whole genome shotgun (WGS) entry which is preliminary data.</text>
</comment>
<evidence type="ECO:0000256" key="1">
    <source>
        <dbReference type="SAM" id="Phobius"/>
    </source>
</evidence>
<keyword evidence="1" id="KW-0812">Transmembrane</keyword>
<evidence type="ECO:0000313" key="2">
    <source>
        <dbReference type="EMBL" id="MBY8336182.1"/>
    </source>
</evidence>
<keyword evidence="1" id="KW-1133">Transmembrane helix</keyword>
<evidence type="ECO:0000313" key="3">
    <source>
        <dbReference type="Proteomes" id="UP000759298"/>
    </source>
</evidence>
<sequence>MATRIPNTEEGRQAYFKRRRDRKMLGKAMVIGLLLLVVVLLVVAVTQGG</sequence>
<accession>A0ABS7PAU2</accession>
<organism evidence="2 3">
    <name type="scientific">Alteriqipengyuania abyssalis</name>
    <dbReference type="NCBI Taxonomy" id="2860200"/>
    <lineage>
        <taxon>Bacteria</taxon>
        <taxon>Pseudomonadati</taxon>
        <taxon>Pseudomonadota</taxon>
        <taxon>Alphaproteobacteria</taxon>
        <taxon>Sphingomonadales</taxon>
        <taxon>Erythrobacteraceae</taxon>
        <taxon>Alteriqipengyuania</taxon>
    </lineage>
</organism>
<name>A0ABS7PAU2_9SPHN</name>
<reference evidence="2 3" key="1">
    <citation type="submission" date="2021-07" db="EMBL/GenBank/DDBJ databases">
        <title>Alteriqipengyuania abyssalis NZ-12B nov, sp.nov isolated from deep sea sponge in pacific ocean.</title>
        <authorList>
            <person name="Tareen S."/>
            <person name="Wink J."/>
        </authorList>
    </citation>
    <scope>NUCLEOTIDE SEQUENCE [LARGE SCALE GENOMIC DNA]</scope>
    <source>
        <strain evidence="2 3">NZ-12B</strain>
    </source>
</reference>
<keyword evidence="1" id="KW-0472">Membrane</keyword>
<gene>
    <name evidence="2" type="ORF">KYN89_03910</name>
</gene>
<proteinExistence type="predicted"/>
<protein>
    <submittedName>
        <fullName evidence="2">Uncharacterized protein</fullName>
    </submittedName>
</protein>
<dbReference type="EMBL" id="JAHWXP010000001">
    <property type="protein sequence ID" value="MBY8336182.1"/>
    <property type="molecule type" value="Genomic_DNA"/>
</dbReference>